<dbReference type="AlphaFoldDB" id="A0A9J5X8J9"/>
<proteinExistence type="predicted"/>
<evidence type="ECO:0000313" key="2">
    <source>
        <dbReference type="Proteomes" id="UP000824120"/>
    </source>
</evidence>
<accession>A0A9J5X8J9</accession>
<reference evidence="1 2" key="1">
    <citation type="submission" date="2020-09" db="EMBL/GenBank/DDBJ databases">
        <title>De no assembly of potato wild relative species, Solanum commersonii.</title>
        <authorList>
            <person name="Cho K."/>
        </authorList>
    </citation>
    <scope>NUCLEOTIDE SEQUENCE [LARGE SCALE GENOMIC DNA]</scope>
    <source>
        <strain evidence="1">LZ3.2</strain>
        <tissue evidence="1">Leaf</tissue>
    </source>
</reference>
<sequence>MEYTCTTRVQFKELIHLRAIVAFDSFLLCNLCNYSPKEGWKLRVRRNLNDWVLTALTDLLLFMQGHQGNTDERDRVWWIPSSDGELSVATVFLD</sequence>
<organism evidence="1 2">
    <name type="scientific">Solanum commersonii</name>
    <name type="common">Commerson's wild potato</name>
    <name type="synonym">Commerson's nightshade</name>
    <dbReference type="NCBI Taxonomy" id="4109"/>
    <lineage>
        <taxon>Eukaryota</taxon>
        <taxon>Viridiplantae</taxon>
        <taxon>Streptophyta</taxon>
        <taxon>Embryophyta</taxon>
        <taxon>Tracheophyta</taxon>
        <taxon>Spermatophyta</taxon>
        <taxon>Magnoliopsida</taxon>
        <taxon>eudicotyledons</taxon>
        <taxon>Gunneridae</taxon>
        <taxon>Pentapetalae</taxon>
        <taxon>asterids</taxon>
        <taxon>lamiids</taxon>
        <taxon>Solanales</taxon>
        <taxon>Solanaceae</taxon>
        <taxon>Solanoideae</taxon>
        <taxon>Solaneae</taxon>
        <taxon>Solanum</taxon>
    </lineage>
</organism>
<keyword evidence="2" id="KW-1185">Reference proteome</keyword>
<gene>
    <name evidence="1" type="ORF">H5410_044247</name>
</gene>
<dbReference type="Proteomes" id="UP000824120">
    <property type="component" value="Chromosome 9"/>
</dbReference>
<name>A0A9J5X8J9_SOLCO</name>
<protein>
    <submittedName>
        <fullName evidence="1">Uncharacterized protein</fullName>
    </submittedName>
</protein>
<dbReference type="EMBL" id="JACXVP010000009">
    <property type="protein sequence ID" value="KAG5583813.1"/>
    <property type="molecule type" value="Genomic_DNA"/>
</dbReference>
<evidence type="ECO:0000313" key="1">
    <source>
        <dbReference type="EMBL" id="KAG5583813.1"/>
    </source>
</evidence>
<comment type="caution">
    <text evidence="1">The sequence shown here is derived from an EMBL/GenBank/DDBJ whole genome shotgun (WGS) entry which is preliminary data.</text>
</comment>